<reference evidence="1 2" key="3">
    <citation type="journal article" date="2013" name="Rice">
        <title>Improvement of the Oryza sativa Nipponbare reference genome using next generation sequence and optical map data.</title>
        <authorList>
            <person name="Kawahara Y."/>
            <person name="de la Bastide M."/>
            <person name="Hamilton J.P."/>
            <person name="Kanamori H."/>
            <person name="McCombie W.R."/>
            <person name="Ouyang S."/>
            <person name="Schwartz D.C."/>
            <person name="Tanaka T."/>
            <person name="Wu J."/>
            <person name="Zhou S."/>
            <person name="Childs K.L."/>
            <person name="Davidson R.M."/>
            <person name="Lin H."/>
            <person name="Quesada-Ocampo L."/>
            <person name="Vaillancourt B."/>
            <person name="Sakai H."/>
            <person name="Lee S.S."/>
            <person name="Kim J."/>
            <person name="Numa H."/>
            <person name="Itoh T."/>
            <person name="Buell C.R."/>
            <person name="Matsumoto T."/>
        </authorList>
    </citation>
    <scope>NUCLEOTIDE SEQUENCE [LARGE SCALE GENOMIC DNA]</scope>
    <source>
        <strain evidence="2">cv. Nipponbare</strain>
    </source>
</reference>
<proteinExistence type="predicted"/>
<name>A0A0P0X5C4_ORYSJ</name>
<reference evidence="1 2" key="2">
    <citation type="journal article" date="2013" name="Plant Cell Physiol.">
        <title>Rice Annotation Project Database (RAP-DB): an integrative and interactive database for rice genomics.</title>
        <authorList>
            <person name="Sakai H."/>
            <person name="Lee S.S."/>
            <person name="Tanaka T."/>
            <person name="Numa H."/>
            <person name="Kim J."/>
            <person name="Kawahara Y."/>
            <person name="Wakimoto H."/>
            <person name="Yang C.C."/>
            <person name="Iwamoto M."/>
            <person name="Abe T."/>
            <person name="Yamada Y."/>
            <person name="Muto A."/>
            <person name="Inokuchi H."/>
            <person name="Ikemura T."/>
            <person name="Matsumoto T."/>
            <person name="Sasaki T."/>
            <person name="Itoh T."/>
        </authorList>
    </citation>
    <scope>NUCLEOTIDE SEQUENCE [LARGE SCALE GENOMIC DNA]</scope>
    <source>
        <strain evidence="2">cv. Nipponbare</strain>
    </source>
</reference>
<gene>
    <name evidence="1" type="ordered locus">Os07g0432566</name>
    <name evidence="1" type="ORF">OSNPB_070432566</name>
</gene>
<protein>
    <submittedName>
        <fullName evidence="1">Os07g0432566 protein</fullName>
    </submittedName>
</protein>
<dbReference type="AlphaFoldDB" id="A0A0P0X5C4"/>
<evidence type="ECO:0000313" key="1">
    <source>
        <dbReference type="EMBL" id="BAT01225.1"/>
    </source>
</evidence>
<reference evidence="2" key="1">
    <citation type="journal article" date="2005" name="Nature">
        <title>The map-based sequence of the rice genome.</title>
        <authorList>
            <consortium name="International rice genome sequencing project (IRGSP)"/>
            <person name="Matsumoto T."/>
            <person name="Wu J."/>
            <person name="Kanamori H."/>
            <person name="Katayose Y."/>
            <person name="Fujisawa M."/>
            <person name="Namiki N."/>
            <person name="Mizuno H."/>
            <person name="Yamamoto K."/>
            <person name="Antonio B.A."/>
            <person name="Baba T."/>
            <person name="Sakata K."/>
            <person name="Nagamura Y."/>
            <person name="Aoki H."/>
            <person name="Arikawa K."/>
            <person name="Arita K."/>
            <person name="Bito T."/>
            <person name="Chiden Y."/>
            <person name="Fujitsuka N."/>
            <person name="Fukunaka R."/>
            <person name="Hamada M."/>
            <person name="Harada C."/>
            <person name="Hayashi A."/>
            <person name="Hijishita S."/>
            <person name="Honda M."/>
            <person name="Hosokawa S."/>
            <person name="Ichikawa Y."/>
            <person name="Idonuma A."/>
            <person name="Iijima M."/>
            <person name="Ikeda M."/>
            <person name="Ikeno M."/>
            <person name="Ito K."/>
            <person name="Ito S."/>
            <person name="Ito T."/>
            <person name="Ito Y."/>
            <person name="Ito Y."/>
            <person name="Iwabuchi A."/>
            <person name="Kamiya K."/>
            <person name="Karasawa W."/>
            <person name="Kurita K."/>
            <person name="Katagiri S."/>
            <person name="Kikuta A."/>
            <person name="Kobayashi H."/>
            <person name="Kobayashi N."/>
            <person name="Machita K."/>
            <person name="Maehara T."/>
            <person name="Masukawa M."/>
            <person name="Mizubayashi T."/>
            <person name="Mukai Y."/>
            <person name="Nagasaki H."/>
            <person name="Nagata Y."/>
            <person name="Naito S."/>
            <person name="Nakashima M."/>
            <person name="Nakama Y."/>
            <person name="Nakamichi Y."/>
            <person name="Nakamura M."/>
            <person name="Meguro A."/>
            <person name="Negishi M."/>
            <person name="Ohta I."/>
            <person name="Ohta T."/>
            <person name="Okamoto M."/>
            <person name="Ono N."/>
            <person name="Saji S."/>
            <person name="Sakaguchi M."/>
            <person name="Sakai K."/>
            <person name="Shibata M."/>
            <person name="Shimokawa T."/>
            <person name="Song J."/>
            <person name="Takazaki Y."/>
            <person name="Terasawa K."/>
            <person name="Tsugane M."/>
            <person name="Tsuji K."/>
            <person name="Ueda S."/>
            <person name="Waki K."/>
            <person name="Yamagata H."/>
            <person name="Yamamoto M."/>
            <person name="Yamamoto S."/>
            <person name="Yamane H."/>
            <person name="Yoshiki S."/>
            <person name="Yoshihara R."/>
            <person name="Yukawa K."/>
            <person name="Zhong H."/>
            <person name="Yano M."/>
            <person name="Yuan Q."/>
            <person name="Ouyang S."/>
            <person name="Liu J."/>
            <person name="Jones K.M."/>
            <person name="Gansberger K."/>
            <person name="Moffat K."/>
            <person name="Hill J."/>
            <person name="Bera J."/>
            <person name="Fadrosh D."/>
            <person name="Jin S."/>
            <person name="Johri S."/>
            <person name="Kim M."/>
            <person name="Overton L."/>
            <person name="Reardon M."/>
            <person name="Tsitrin T."/>
            <person name="Vuong H."/>
            <person name="Weaver B."/>
            <person name="Ciecko A."/>
            <person name="Tallon L."/>
            <person name="Jackson J."/>
            <person name="Pai G."/>
            <person name="Aken S.V."/>
            <person name="Utterback T."/>
            <person name="Reidmuller S."/>
            <person name="Feldblyum T."/>
            <person name="Hsiao J."/>
            <person name="Zismann V."/>
            <person name="Iobst S."/>
            <person name="de Vazeille A.R."/>
            <person name="Buell C.R."/>
            <person name="Ying K."/>
            <person name="Li Y."/>
            <person name="Lu T."/>
            <person name="Huang Y."/>
            <person name="Zhao Q."/>
            <person name="Feng Q."/>
            <person name="Zhang L."/>
            <person name="Zhu J."/>
            <person name="Weng Q."/>
            <person name="Mu J."/>
            <person name="Lu Y."/>
            <person name="Fan D."/>
            <person name="Liu Y."/>
            <person name="Guan J."/>
            <person name="Zhang Y."/>
            <person name="Yu S."/>
            <person name="Liu X."/>
            <person name="Zhang Y."/>
            <person name="Hong G."/>
            <person name="Han B."/>
            <person name="Choisne N."/>
            <person name="Demange N."/>
            <person name="Orjeda G."/>
            <person name="Samain S."/>
            <person name="Cattolico L."/>
            <person name="Pelletier E."/>
            <person name="Couloux A."/>
            <person name="Segurens B."/>
            <person name="Wincker P."/>
            <person name="D'Hont A."/>
            <person name="Scarpelli C."/>
            <person name="Weissenbach J."/>
            <person name="Salanoubat M."/>
            <person name="Quetier F."/>
            <person name="Yu Y."/>
            <person name="Kim H.R."/>
            <person name="Rambo T."/>
            <person name="Currie J."/>
            <person name="Collura K."/>
            <person name="Luo M."/>
            <person name="Yang T."/>
            <person name="Ammiraju J.S.S."/>
            <person name="Engler F."/>
            <person name="Soderlund C."/>
            <person name="Wing R.A."/>
            <person name="Palmer L.E."/>
            <person name="de la Bastide M."/>
            <person name="Spiegel L."/>
            <person name="Nascimento L."/>
            <person name="Zutavern T."/>
            <person name="O'Shaughnessy A."/>
            <person name="Dike S."/>
            <person name="Dedhia N."/>
            <person name="Preston R."/>
            <person name="Balija V."/>
            <person name="McCombie W.R."/>
            <person name="Chow T."/>
            <person name="Chen H."/>
            <person name="Chung M."/>
            <person name="Chen C."/>
            <person name="Shaw J."/>
            <person name="Wu H."/>
            <person name="Hsiao K."/>
            <person name="Chao Y."/>
            <person name="Chu M."/>
            <person name="Cheng C."/>
            <person name="Hour A."/>
            <person name="Lee P."/>
            <person name="Lin S."/>
            <person name="Lin Y."/>
            <person name="Liou J."/>
            <person name="Liu S."/>
            <person name="Hsing Y."/>
            <person name="Raghuvanshi S."/>
            <person name="Mohanty A."/>
            <person name="Bharti A.K."/>
            <person name="Gaur A."/>
            <person name="Gupta V."/>
            <person name="Kumar D."/>
            <person name="Ravi V."/>
            <person name="Vij S."/>
            <person name="Kapur A."/>
            <person name="Khurana P."/>
            <person name="Khurana P."/>
            <person name="Khurana J.P."/>
            <person name="Tyagi A.K."/>
            <person name="Gaikwad K."/>
            <person name="Singh A."/>
            <person name="Dalal V."/>
            <person name="Srivastava S."/>
            <person name="Dixit A."/>
            <person name="Pal A.K."/>
            <person name="Ghazi I.A."/>
            <person name="Yadav M."/>
            <person name="Pandit A."/>
            <person name="Bhargava A."/>
            <person name="Sureshbabu K."/>
            <person name="Batra K."/>
            <person name="Sharma T.R."/>
            <person name="Mohapatra T."/>
            <person name="Singh N.K."/>
            <person name="Messing J."/>
            <person name="Nelson A.B."/>
            <person name="Fuks G."/>
            <person name="Kavchok S."/>
            <person name="Keizer G."/>
            <person name="Linton E."/>
            <person name="Llaca V."/>
            <person name="Song R."/>
            <person name="Tanyolac B."/>
            <person name="Young S."/>
            <person name="Ho-Il K."/>
            <person name="Hahn J.H."/>
            <person name="Sangsakoo G."/>
            <person name="Vanavichit A."/>
            <person name="de Mattos Luiz.A.T."/>
            <person name="Zimmer P.D."/>
            <person name="Malone G."/>
            <person name="Dellagostin O."/>
            <person name="de Oliveira A.C."/>
            <person name="Bevan M."/>
            <person name="Bancroft I."/>
            <person name="Minx P."/>
            <person name="Cordum H."/>
            <person name="Wilson R."/>
            <person name="Cheng Z."/>
            <person name="Jin W."/>
            <person name="Jiang J."/>
            <person name="Leong S.A."/>
            <person name="Iwama H."/>
            <person name="Gojobori T."/>
            <person name="Itoh T."/>
            <person name="Niimura Y."/>
            <person name="Fujii Y."/>
            <person name="Habara T."/>
            <person name="Sakai H."/>
            <person name="Sato Y."/>
            <person name="Wilson G."/>
            <person name="Kumar K."/>
            <person name="McCouch S."/>
            <person name="Juretic N."/>
            <person name="Hoen D."/>
            <person name="Wright S."/>
            <person name="Bruskiewich R."/>
            <person name="Bureau T."/>
            <person name="Miyao A."/>
            <person name="Hirochika H."/>
            <person name="Nishikawa T."/>
            <person name="Kadowaki K."/>
            <person name="Sugiura M."/>
            <person name="Burr B."/>
            <person name="Sasaki T."/>
        </authorList>
    </citation>
    <scope>NUCLEOTIDE SEQUENCE [LARGE SCALE GENOMIC DNA]</scope>
    <source>
        <strain evidence="2">cv. Nipponbare</strain>
    </source>
</reference>
<dbReference type="Proteomes" id="UP000059680">
    <property type="component" value="Chromosome 7"/>
</dbReference>
<sequence>MQAHATIKTTLSVVRNWNIDYAAGKLQIDNACMQIEFVWCMQMRDACIVDVDGADDRTVQHVWPCGNSIVVGIEPVIPS</sequence>
<accession>A0A0P0X5C4</accession>
<organism evidence="1 2">
    <name type="scientific">Oryza sativa subsp. japonica</name>
    <name type="common">Rice</name>
    <dbReference type="NCBI Taxonomy" id="39947"/>
    <lineage>
        <taxon>Eukaryota</taxon>
        <taxon>Viridiplantae</taxon>
        <taxon>Streptophyta</taxon>
        <taxon>Embryophyta</taxon>
        <taxon>Tracheophyta</taxon>
        <taxon>Spermatophyta</taxon>
        <taxon>Magnoliopsida</taxon>
        <taxon>Liliopsida</taxon>
        <taxon>Poales</taxon>
        <taxon>Poaceae</taxon>
        <taxon>BOP clade</taxon>
        <taxon>Oryzoideae</taxon>
        <taxon>Oryzeae</taxon>
        <taxon>Oryzinae</taxon>
        <taxon>Oryza</taxon>
        <taxon>Oryza sativa</taxon>
    </lineage>
</organism>
<dbReference type="Gramene" id="Os07t0432566-00">
    <property type="protein sequence ID" value="Os07t0432566-00"/>
    <property type="gene ID" value="Os07g0432566"/>
</dbReference>
<dbReference type="EMBL" id="AP014963">
    <property type="protein sequence ID" value="BAT01225.1"/>
    <property type="molecule type" value="Genomic_DNA"/>
</dbReference>
<keyword evidence="2" id="KW-1185">Reference proteome</keyword>
<evidence type="ECO:0000313" key="2">
    <source>
        <dbReference type="Proteomes" id="UP000059680"/>
    </source>
</evidence>
<dbReference type="PaxDb" id="39947-A0A0P0X5C4"/>
<dbReference type="InParanoid" id="A0A0P0X5C4"/>